<feature type="region of interest" description="Disordered" evidence="5">
    <location>
        <begin position="497"/>
        <end position="550"/>
    </location>
</feature>
<dbReference type="PROSITE" id="PS50913">
    <property type="entry name" value="GRIP"/>
    <property type="match status" value="1"/>
</dbReference>
<evidence type="ECO:0000313" key="8">
    <source>
        <dbReference type="Proteomes" id="UP000054302"/>
    </source>
</evidence>
<dbReference type="PANTHER" id="PTHR18921">
    <property type="entry name" value="MYOSIN HEAVY CHAIN - RELATED"/>
    <property type="match status" value="1"/>
</dbReference>
<feature type="region of interest" description="Disordered" evidence="5">
    <location>
        <begin position="116"/>
        <end position="185"/>
    </location>
</feature>
<name>A0A0D1Z4F4_EXOME</name>
<organism evidence="7 8">
    <name type="scientific">Exophiala mesophila</name>
    <name type="common">Black yeast-like fungus</name>
    <dbReference type="NCBI Taxonomy" id="212818"/>
    <lineage>
        <taxon>Eukaryota</taxon>
        <taxon>Fungi</taxon>
        <taxon>Dikarya</taxon>
        <taxon>Ascomycota</taxon>
        <taxon>Pezizomycotina</taxon>
        <taxon>Eurotiomycetes</taxon>
        <taxon>Chaetothyriomycetidae</taxon>
        <taxon>Chaetothyriales</taxon>
        <taxon>Herpotrichiellaceae</taxon>
        <taxon>Exophiala</taxon>
    </lineage>
</organism>
<dbReference type="GeneID" id="27326296"/>
<evidence type="ECO:0000259" key="6">
    <source>
        <dbReference type="PROSITE" id="PS50913"/>
    </source>
</evidence>
<comment type="subcellular location">
    <subcellularLocation>
        <location evidence="1">Golgi apparatus</location>
    </subcellularLocation>
</comment>
<dbReference type="GO" id="GO:0007030">
    <property type="term" value="P:Golgi organization"/>
    <property type="evidence" value="ECO:0007669"/>
    <property type="project" value="TreeGrafter"/>
</dbReference>
<reference evidence="7 8" key="1">
    <citation type="submission" date="2015-01" db="EMBL/GenBank/DDBJ databases">
        <title>The Genome Sequence of Exophiala mesophila CBS40295.</title>
        <authorList>
            <consortium name="The Broad Institute Genomics Platform"/>
            <person name="Cuomo C."/>
            <person name="de Hoog S."/>
            <person name="Gorbushina A."/>
            <person name="Stielow B."/>
            <person name="Teixiera M."/>
            <person name="Abouelleil A."/>
            <person name="Chapman S.B."/>
            <person name="Priest M."/>
            <person name="Young S.K."/>
            <person name="Wortman J."/>
            <person name="Nusbaum C."/>
            <person name="Birren B."/>
        </authorList>
    </citation>
    <scope>NUCLEOTIDE SEQUENCE [LARGE SCALE GENOMIC DNA]</scope>
    <source>
        <strain evidence="7 8">CBS 40295</strain>
    </source>
</reference>
<dbReference type="STRING" id="212818.A0A0D1Z4F4"/>
<sequence length="601" mass="67034">MTTMAPSDQKSKKKKKSKKKANAQATTSGTNTEPSTPIEPQTPNTLDPTGAAASDVSDEEDLEQSAPATTNPPTSNLSNGLTADDKESDDSATRFDALVKDRDALRLEVTQLRQSLEQLQSKHPASSDQDSNAALDDLTKEHNDLKAETTQLKQSLQDLQSKHAEELESVQNELAESQEARENAEEQYQSLLGKVNTIRSQLGERLKADAEELTQARTRIDELEEQKSQLQEQYTARSAELEELAARNKDADTRAAEQSKELSSLRERLTLSQQNWHKEKNELVDQEAYLREEFEDAKQAMHDWEVLAMEERTIRRDLADRNADLEEQVASLKEAYEKAAAERETQSSTVDGLQKALHEIQNVRKQELKELVETNQSEQDSLRKQLQQIQSKYDALVTELDQTKKDLERAIPFEKEVKEKNLLIGKLRHEAVILNDHLTKALRFLKKGKPEDNVDRQIVTNHLLHFLALDRSDPKKFQILQLIAALLGWTEEQKEQAGLSRPGGGLSTTGSHSGSLRLPTSLVHRTPSTPTLYSAGTPTSGADFFTHTPDSATTKESLAELWQNFLEHEAATGAAGSSHPTPKSRTASQSHHGALTSPTRP</sequence>
<dbReference type="PANTHER" id="PTHR18921:SF2">
    <property type="entry name" value="THYROID RECEPTOR-INTERACTING PROTEIN 11"/>
    <property type="match status" value="1"/>
</dbReference>
<dbReference type="VEuPathDB" id="FungiDB:PV10_08451"/>
<feature type="region of interest" description="Disordered" evidence="5">
    <location>
        <begin position="565"/>
        <end position="601"/>
    </location>
</feature>
<keyword evidence="2" id="KW-0333">Golgi apparatus</keyword>
<feature type="domain" description="GRIP" evidence="6">
    <location>
        <begin position="449"/>
        <end position="500"/>
    </location>
</feature>
<feature type="compositionally biased region" description="Polar residues" evidence="5">
    <location>
        <begin position="526"/>
        <end position="540"/>
    </location>
</feature>
<feature type="compositionally biased region" description="Basic and acidic residues" evidence="5">
    <location>
        <begin position="83"/>
        <end position="95"/>
    </location>
</feature>
<feature type="coiled-coil region" evidence="4">
    <location>
        <begin position="308"/>
        <end position="406"/>
    </location>
</feature>
<dbReference type="InterPro" id="IPR019459">
    <property type="entry name" value="GRAB"/>
</dbReference>
<evidence type="ECO:0000256" key="2">
    <source>
        <dbReference type="ARBA" id="ARBA00023034"/>
    </source>
</evidence>
<feature type="compositionally biased region" description="Polar residues" evidence="5">
    <location>
        <begin position="578"/>
        <end position="601"/>
    </location>
</feature>
<evidence type="ECO:0000256" key="5">
    <source>
        <dbReference type="SAM" id="MobiDB-lite"/>
    </source>
</evidence>
<dbReference type="AlphaFoldDB" id="A0A0D1Z4F4"/>
<dbReference type="GO" id="GO:0006888">
    <property type="term" value="P:endoplasmic reticulum to Golgi vesicle-mediated transport"/>
    <property type="evidence" value="ECO:0007669"/>
    <property type="project" value="TreeGrafter"/>
</dbReference>
<feature type="compositionally biased region" description="Polar residues" evidence="5">
    <location>
        <begin position="23"/>
        <end position="47"/>
    </location>
</feature>
<proteinExistence type="predicted"/>
<feature type="compositionally biased region" description="Polar residues" evidence="5">
    <location>
        <begin position="66"/>
        <end position="81"/>
    </location>
</feature>
<dbReference type="GO" id="GO:0005794">
    <property type="term" value="C:Golgi apparatus"/>
    <property type="evidence" value="ECO:0007669"/>
    <property type="project" value="UniProtKB-SubCell"/>
</dbReference>
<feature type="compositionally biased region" description="Basic residues" evidence="5">
    <location>
        <begin position="11"/>
        <end position="21"/>
    </location>
</feature>
<dbReference type="Pfam" id="PF10375">
    <property type="entry name" value="GRAB"/>
    <property type="match status" value="1"/>
</dbReference>
<accession>A0A0D1Z4F4</accession>
<evidence type="ECO:0000256" key="1">
    <source>
        <dbReference type="ARBA" id="ARBA00004555"/>
    </source>
</evidence>
<dbReference type="OrthoDB" id="425925at2759"/>
<gene>
    <name evidence="7" type="ORF">PV10_08451</name>
</gene>
<feature type="compositionally biased region" description="Polar residues" evidence="5">
    <location>
        <begin position="116"/>
        <end position="132"/>
    </location>
</feature>
<protein>
    <recommendedName>
        <fullName evidence="6">GRIP domain-containing protein</fullName>
    </recommendedName>
</protein>
<dbReference type="InterPro" id="IPR000237">
    <property type="entry name" value="GRIP_dom"/>
</dbReference>
<dbReference type="EMBL" id="KN847525">
    <property type="protein sequence ID" value="KIV88809.1"/>
    <property type="molecule type" value="Genomic_DNA"/>
</dbReference>
<evidence type="ECO:0000313" key="7">
    <source>
        <dbReference type="EMBL" id="KIV88809.1"/>
    </source>
</evidence>
<evidence type="ECO:0000256" key="3">
    <source>
        <dbReference type="ARBA" id="ARBA00023054"/>
    </source>
</evidence>
<dbReference type="RefSeq" id="XP_016220383.1">
    <property type="nucleotide sequence ID" value="XM_016373472.1"/>
</dbReference>
<keyword evidence="8" id="KW-1185">Reference proteome</keyword>
<evidence type="ECO:0000256" key="4">
    <source>
        <dbReference type="SAM" id="Coils"/>
    </source>
</evidence>
<feature type="region of interest" description="Disordered" evidence="5">
    <location>
        <begin position="1"/>
        <end position="95"/>
    </location>
</feature>
<feature type="compositionally biased region" description="Basic and acidic residues" evidence="5">
    <location>
        <begin position="137"/>
        <end position="147"/>
    </location>
</feature>
<dbReference type="OMA" id="QAMHNWE"/>
<dbReference type="Proteomes" id="UP000054302">
    <property type="component" value="Unassembled WGS sequence"/>
</dbReference>
<dbReference type="HOGENOM" id="CLU_020680_1_0_1"/>
<dbReference type="GO" id="GO:0031267">
    <property type="term" value="F:small GTPase binding"/>
    <property type="evidence" value="ECO:0007669"/>
    <property type="project" value="TreeGrafter"/>
</dbReference>
<keyword evidence="3 4" id="KW-0175">Coiled coil</keyword>